<feature type="domain" description="Response regulatory" evidence="3">
    <location>
        <begin position="290"/>
        <end position="407"/>
    </location>
</feature>
<keyword evidence="4" id="KW-0238">DNA-binding</keyword>
<dbReference type="PANTHER" id="PTHR44591:SF23">
    <property type="entry name" value="CHEY SUBFAMILY"/>
    <property type="match status" value="1"/>
</dbReference>
<protein>
    <submittedName>
        <fullName evidence="4">Response regulator with CheY-like receiver domain and winged-helix DNA-binding domain</fullName>
    </submittedName>
</protein>
<dbReference type="AlphaFoldDB" id="H9UJU2"/>
<dbReference type="Proteomes" id="UP000007383">
    <property type="component" value="Chromosome"/>
</dbReference>
<dbReference type="GO" id="GO:0000160">
    <property type="term" value="P:phosphorelay signal transduction system"/>
    <property type="evidence" value="ECO:0007669"/>
    <property type="project" value="InterPro"/>
</dbReference>
<dbReference type="PANTHER" id="PTHR44591">
    <property type="entry name" value="STRESS RESPONSE REGULATOR PROTEIN 1"/>
    <property type="match status" value="1"/>
</dbReference>
<dbReference type="eggNOG" id="COG0745">
    <property type="taxonomic scope" value="Bacteria"/>
</dbReference>
<feature type="domain" description="Response regulatory" evidence="3">
    <location>
        <begin position="3"/>
        <end position="119"/>
    </location>
</feature>
<dbReference type="KEGG" id="sfc:Spiaf_1728"/>
<dbReference type="SUPFAM" id="SSF52172">
    <property type="entry name" value="CheY-like"/>
    <property type="match status" value="2"/>
</dbReference>
<dbReference type="InterPro" id="IPR011006">
    <property type="entry name" value="CheY-like_superfamily"/>
</dbReference>
<keyword evidence="5" id="KW-1185">Reference proteome</keyword>
<evidence type="ECO:0000313" key="5">
    <source>
        <dbReference type="Proteomes" id="UP000007383"/>
    </source>
</evidence>
<dbReference type="EMBL" id="CP003282">
    <property type="protein sequence ID" value="AFG37785.1"/>
    <property type="molecule type" value="Genomic_DNA"/>
</dbReference>
<evidence type="ECO:0000256" key="1">
    <source>
        <dbReference type="ARBA" id="ARBA00022553"/>
    </source>
</evidence>
<sequence length="412" mass="45946">MKKVLLIDQSKPFRNFVTQKLERFDIQVIQAINGLDAISKIRSEHPDLIIMDFYLSRLSADEVLKAKMDDPNTAQTPVIMVSAKIARDDVVKVGSYGVKKFFFKPIKLDEFITAVGGLLKLSIMVDDTPSVIEAHVNEGVLFLEVALGLNVDKIDLMQFKIGELIELYRLTSPRVLIMLSGVDITSADSIKLRTLIETVMEAAGAKPRNMVMLTQAPFVVKMLREKPDFQEIKTAGNLAEAMPLLQSKQTDGESFLQKSRGVKGDGSINMRFSTEKAGQTINEDILKDASIAVVDDDPVIQELTKTTFEEVGSRVNVFANGRQFIEHSTVTDFDLVFLDLMMPEMDGFRVLKNLHSRFQASELPPIIVFSAVSRKDAVVTALQNGVKSYLIKPLKPQQLRAKAVEVLHIDFS</sequence>
<dbReference type="SMART" id="SM00448">
    <property type="entry name" value="REC"/>
    <property type="match status" value="2"/>
</dbReference>
<dbReference type="STRING" id="889378.Spiaf_1728"/>
<evidence type="ECO:0000259" key="3">
    <source>
        <dbReference type="PROSITE" id="PS50110"/>
    </source>
</evidence>
<dbReference type="CDD" id="cd00156">
    <property type="entry name" value="REC"/>
    <property type="match status" value="2"/>
</dbReference>
<dbReference type="PATRIC" id="fig|889378.3.peg.1715"/>
<evidence type="ECO:0000256" key="2">
    <source>
        <dbReference type="PROSITE-ProRule" id="PRU00169"/>
    </source>
</evidence>
<dbReference type="Gene3D" id="3.40.50.2300">
    <property type="match status" value="2"/>
</dbReference>
<dbReference type="RefSeq" id="WP_014455768.1">
    <property type="nucleotide sequence ID" value="NC_017098.1"/>
</dbReference>
<dbReference type="HOGENOM" id="CLU_681423_0_0_12"/>
<gene>
    <name evidence="4" type="ordered locus">Spiaf_1728</name>
</gene>
<dbReference type="PROSITE" id="PS50110">
    <property type="entry name" value="RESPONSE_REGULATORY"/>
    <property type="match status" value="2"/>
</dbReference>
<evidence type="ECO:0000313" key="4">
    <source>
        <dbReference type="EMBL" id="AFG37785.1"/>
    </source>
</evidence>
<dbReference type="Pfam" id="PF00072">
    <property type="entry name" value="Response_reg"/>
    <property type="match status" value="2"/>
</dbReference>
<dbReference type="GO" id="GO:0003677">
    <property type="term" value="F:DNA binding"/>
    <property type="evidence" value="ECO:0007669"/>
    <property type="project" value="UniProtKB-KW"/>
</dbReference>
<dbReference type="OrthoDB" id="330124at2"/>
<accession>H9UJU2</accession>
<dbReference type="InterPro" id="IPR050595">
    <property type="entry name" value="Bact_response_regulator"/>
</dbReference>
<reference evidence="5" key="1">
    <citation type="journal article" date="2013" name="Stand. Genomic Sci.">
        <title>Complete genome sequence of the halophilic bacterium Spirochaeta africana type strain (Z-7692(T)) from the alkaline Lake Magadi in the East African Rift.</title>
        <authorList>
            <person name="Liolos K."/>
            <person name="Abt B."/>
            <person name="Scheuner C."/>
            <person name="Teshima H."/>
            <person name="Held B."/>
            <person name="Lapidus A."/>
            <person name="Nolan M."/>
            <person name="Lucas S."/>
            <person name="Deshpande S."/>
            <person name="Cheng J.F."/>
            <person name="Tapia R."/>
            <person name="Goodwin L.A."/>
            <person name="Pitluck S."/>
            <person name="Pagani I."/>
            <person name="Ivanova N."/>
            <person name="Mavromatis K."/>
            <person name="Mikhailova N."/>
            <person name="Huntemann M."/>
            <person name="Pati A."/>
            <person name="Chen A."/>
            <person name="Palaniappan K."/>
            <person name="Land M."/>
            <person name="Rohde M."/>
            <person name="Tindall B.J."/>
            <person name="Detter J.C."/>
            <person name="Goker M."/>
            <person name="Bristow J."/>
            <person name="Eisen J.A."/>
            <person name="Markowitz V."/>
            <person name="Hugenholtz P."/>
            <person name="Woyke T."/>
            <person name="Klenk H.P."/>
            <person name="Kyrpides N.C."/>
        </authorList>
    </citation>
    <scope>NUCLEOTIDE SEQUENCE</scope>
    <source>
        <strain evidence="5">ATCC 700263 / DSM 8902 / Z-7692</strain>
    </source>
</reference>
<keyword evidence="1 2" id="KW-0597">Phosphoprotein</keyword>
<proteinExistence type="predicted"/>
<feature type="modified residue" description="4-aspartylphosphate" evidence="2">
    <location>
        <position position="339"/>
    </location>
</feature>
<feature type="modified residue" description="4-aspartylphosphate" evidence="2">
    <location>
        <position position="52"/>
    </location>
</feature>
<dbReference type="InterPro" id="IPR001789">
    <property type="entry name" value="Sig_transdc_resp-reg_receiver"/>
</dbReference>
<organism evidence="4 5">
    <name type="scientific">Spirochaeta africana (strain ATCC 700263 / DSM 8902 / Z-7692)</name>
    <dbReference type="NCBI Taxonomy" id="889378"/>
    <lineage>
        <taxon>Bacteria</taxon>
        <taxon>Pseudomonadati</taxon>
        <taxon>Spirochaetota</taxon>
        <taxon>Spirochaetia</taxon>
        <taxon>Spirochaetales</taxon>
        <taxon>Spirochaetaceae</taxon>
        <taxon>Spirochaeta</taxon>
    </lineage>
</organism>
<name>H9UJU2_SPIAZ</name>